<comment type="catalytic activity">
    <reaction evidence="2">
        <text>2 GTP = 3',3'-c-di-GMP + 2 diphosphate</text>
        <dbReference type="Rhea" id="RHEA:24898"/>
        <dbReference type="ChEBI" id="CHEBI:33019"/>
        <dbReference type="ChEBI" id="CHEBI:37565"/>
        <dbReference type="ChEBI" id="CHEBI:58805"/>
        <dbReference type="EC" id="2.7.7.65"/>
    </reaction>
</comment>
<dbReference type="Gene3D" id="3.30.450.20">
    <property type="entry name" value="PAS domain"/>
    <property type="match status" value="1"/>
</dbReference>
<dbReference type="Pfam" id="PF00990">
    <property type="entry name" value="GGDEF"/>
    <property type="match status" value="1"/>
</dbReference>
<dbReference type="PANTHER" id="PTHR45138">
    <property type="entry name" value="REGULATORY COMPONENTS OF SENSORY TRANSDUCTION SYSTEM"/>
    <property type="match status" value="1"/>
</dbReference>
<evidence type="ECO:0000313" key="7">
    <source>
        <dbReference type="Proteomes" id="UP001165498"/>
    </source>
</evidence>
<comment type="caution">
    <text evidence="6">The sequence shown here is derived from an EMBL/GenBank/DDBJ whole genome shotgun (WGS) entry which is preliminary data.</text>
</comment>
<evidence type="ECO:0000256" key="1">
    <source>
        <dbReference type="ARBA" id="ARBA00012528"/>
    </source>
</evidence>
<feature type="domain" description="PAS" evidence="4">
    <location>
        <begin position="5"/>
        <end position="58"/>
    </location>
</feature>
<dbReference type="CDD" id="cd00130">
    <property type="entry name" value="PAS"/>
    <property type="match status" value="1"/>
</dbReference>
<accession>A0ABT1QLT7</accession>
<dbReference type="SMART" id="SM00267">
    <property type="entry name" value="GGDEF"/>
    <property type="match status" value="1"/>
</dbReference>
<feature type="domain" description="GGDEF" evidence="5">
    <location>
        <begin position="203"/>
        <end position="332"/>
    </location>
</feature>
<keyword evidence="7" id="KW-1185">Reference proteome</keyword>
<dbReference type="InterPro" id="IPR013767">
    <property type="entry name" value="PAS_fold"/>
</dbReference>
<organism evidence="6 7">
    <name type="scientific">Tahibacter harae</name>
    <dbReference type="NCBI Taxonomy" id="2963937"/>
    <lineage>
        <taxon>Bacteria</taxon>
        <taxon>Pseudomonadati</taxon>
        <taxon>Pseudomonadota</taxon>
        <taxon>Gammaproteobacteria</taxon>
        <taxon>Lysobacterales</taxon>
        <taxon>Rhodanobacteraceae</taxon>
        <taxon>Tahibacter</taxon>
    </lineage>
</organism>
<dbReference type="EC" id="2.7.7.65" evidence="1"/>
<dbReference type="Pfam" id="PF00989">
    <property type="entry name" value="PAS"/>
    <property type="match status" value="1"/>
</dbReference>
<dbReference type="PROSITE" id="PS50887">
    <property type="entry name" value="GGDEF"/>
    <property type="match status" value="1"/>
</dbReference>
<dbReference type="NCBIfam" id="TIGR00254">
    <property type="entry name" value="GGDEF"/>
    <property type="match status" value="1"/>
</dbReference>
<evidence type="ECO:0000259" key="4">
    <source>
        <dbReference type="PROSITE" id="PS50112"/>
    </source>
</evidence>
<dbReference type="CDD" id="cd01949">
    <property type="entry name" value="GGDEF"/>
    <property type="match status" value="1"/>
</dbReference>
<proteinExistence type="predicted"/>
<gene>
    <name evidence="6" type="ORF">NM961_02105</name>
</gene>
<dbReference type="InterPro" id="IPR000014">
    <property type="entry name" value="PAS"/>
</dbReference>
<feature type="coiled-coil region" evidence="3">
    <location>
        <begin position="148"/>
        <end position="175"/>
    </location>
</feature>
<name>A0ABT1QLT7_9GAMM</name>
<dbReference type="InterPro" id="IPR000160">
    <property type="entry name" value="GGDEF_dom"/>
</dbReference>
<dbReference type="SUPFAM" id="SSF55785">
    <property type="entry name" value="PYP-like sensor domain (PAS domain)"/>
    <property type="match status" value="1"/>
</dbReference>
<reference evidence="6" key="1">
    <citation type="submission" date="2022-07" db="EMBL/GenBank/DDBJ databases">
        <title>Tahibacter sp., a new gammaproteobacterium isolated from the silt sample collected at pig farm.</title>
        <authorList>
            <person name="Chen H."/>
        </authorList>
    </citation>
    <scope>NUCLEOTIDE SEQUENCE</scope>
    <source>
        <strain evidence="6">P2K</strain>
    </source>
</reference>
<dbReference type="Proteomes" id="UP001165498">
    <property type="component" value="Unassembled WGS sequence"/>
</dbReference>
<sequence length="332" mass="37312">MFDILPDDMREVLEALPLALVGVDARGIVLFANREAENLFGYGADELLGKPIENLVPEPVRTRHAQARTDYQRAPVTRRMGESRELAAQRRDGSSFPVAVLLKSLKSRQGDVVLAGVLDLSSQKALEAHLRDQYALMEREVAERTAALQQRTQHMEELIRSLKRAQAELERLSRHDSLTGLINRREFDERALRELQRAHRRQRPTCVAMLDLDRFKVVNDRFGHAVGDRVLRRVAAILTQQLRSDDLIARYGGEEFVVLLPETGLDDAAAVMERVCTAVADESWDELQAGLALTLSGGLVALEKGEVLEAAVERADRLLYRAKNAGRNHIER</sequence>
<dbReference type="InterPro" id="IPR043128">
    <property type="entry name" value="Rev_trsase/Diguanyl_cyclase"/>
</dbReference>
<dbReference type="InterPro" id="IPR035965">
    <property type="entry name" value="PAS-like_dom_sf"/>
</dbReference>
<dbReference type="SUPFAM" id="SSF55073">
    <property type="entry name" value="Nucleotide cyclase"/>
    <property type="match status" value="1"/>
</dbReference>
<evidence type="ECO:0000259" key="5">
    <source>
        <dbReference type="PROSITE" id="PS50887"/>
    </source>
</evidence>
<dbReference type="PROSITE" id="PS50112">
    <property type="entry name" value="PAS"/>
    <property type="match status" value="1"/>
</dbReference>
<dbReference type="RefSeq" id="WP_255910715.1">
    <property type="nucleotide sequence ID" value="NZ_JANFQO010000002.1"/>
</dbReference>
<evidence type="ECO:0000256" key="3">
    <source>
        <dbReference type="SAM" id="Coils"/>
    </source>
</evidence>
<dbReference type="NCBIfam" id="TIGR00229">
    <property type="entry name" value="sensory_box"/>
    <property type="match status" value="1"/>
</dbReference>
<evidence type="ECO:0000256" key="2">
    <source>
        <dbReference type="ARBA" id="ARBA00034247"/>
    </source>
</evidence>
<dbReference type="SMART" id="SM00091">
    <property type="entry name" value="PAS"/>
    <property type="match status" value="1"/>
</dbReference>
<dbReference type="PANTHER" id="PTHR45138:SF9">
    <property type="entry name" value="DIGUANYLATE CYCLASE DGCM-RELATED"/>
    <property type="match status" value="1"/>
</dbReference>
<evidence type="ECO:0000313" key="6">
    <source>
        <dbReference type="EMBL" id="MCQ4163495.1"/>
    </source>
</evidence>
<dbReference type="Gene3D" id="3.30.70.270">
    <property type="match status" value="1"/>
</dbReference>
<dbReference type="InterPro" id="IPR029787">
    <property type="entry name" value="Nucleotide_cyclase"/>
</dbReference>
<keyword evidence="3" id="KW-0175">Coiled coil</keyword>
<dbReference type="InterPro" id="IPR050469">
    <property type="entry name" value="Diguanylate_Cyclase"/>
</dbReference>
<dbReference type="EMBL" id="JANFQO010000002">
    <property type="protein sequence ID" value="MCQ4163495.1"/>
    <property type="molecule type" value="Genomic_DNA"/>
</dbReference>
<protein>
    <recommendedName>
        <fullName evidence="1">diguanylate cyclase</fullName>
        <ecNumber evidence="1">2.7.7.65</ecNumber>
    </recommendedName>
</protein>